<dbReference type="GO" id="GO:0005737">
    <property type="term" value="C:cytoplasm"/>
    <property type="evidence" value="ECO:0007669"/>
    <property type="project" value="TreeGrafter"/>
</dbReference>
<dbReference type="PANTHER" id="PTHR43096:SF58">
    <property type="entry name" value="CHAPERONE DNAJ-DOMAIN SUPERFAMILY PROTEIN"/>
    <property type="match status" value="1"/>
</dbReference>
<dbReference type="PANTHER" id="PTHR43096">
    <property type="entry name" value="DNAJ HOMOLOG 1, MITOCHONDRIAL-RELATED"/>
    <property type="match status" value="1"/>
</dbReference>
<evidence type="ECO:0000313" key="3">
    <source>
        <dbReference type="EMBL" id="KAI7842627.1"/>
    </source>
</evidence>
<dbReference type="Pfam" id="PF00226">
    <property type="entry name" value="DnaJ"/>
    <property type="match status" value="1"/>
</dbReference>
<evidence type="ECO:0000313" key="4">
    <source>
        <dbReference type="Proteomes" id="UP001205105"/>
    </source>
</evidence>
<dbReference type="Gene3D" id="1.10.287.110">
    <property type="entry name" value="DnaJ domain"/>
    <property type="match status" value="1"/>
</dbReference>
<dbReference type="InterPro" id="IPR036869">
    <property type="entry name" value="J_dom_sf"/>
</dbReference>
<dbReference type="PRINTS" id="PR00625">
    <property type="entry name" value="JDOMAIN"/>
</dbReference>
<dbReference type="GO" id="GO:0051082">
    <property type="term" value="F:unfolded protein binding"/>
    <property type="evidence" value="ECO:0007669"/>
    <property type="project" value="TreeGrafter"/>
</dbReference>
<dbReference type="EMBL" id="JADXDR010000050">
    <property type="protein sequence ID" value="KAI7842627.1"/>
    <property type="molecule type" value="Genomic_DNA"/>
</dbReference>
<name>A0AAD5DQY5_9CHLO</name>
<feature type="compositionally biased region" description="Low complexity" evidence="1">
    <location>
        <begin position="136"/>
        <end position="162"/>
    </location>
</feature>
<proteinExistence type="predicted"/>
<dbReference type="GO" id="GO:0042026">
    <property type="term" value="P:protein refolding"/>
    <property type="evidence" value="ECO:0007669"/>
    <property type="project" value="TreeGrafter"/>
</dbReference>
<accession>A0AAD5DQY5</accession>
<dbReference type="SMART" id="SM00271">
    <property type="entry name" value="DnaJ"/>
    <property type="match status" value="1"/>
</dbReference>
<feature type="domain" description="J" evidence="2">
    <location>
        <begin position="46"/>
        <end position="122"/>
    </location>
</feature>
<feature type="compositionally biased region" description="Basic and acidic residues" evidence="1">
    <location>
        <begin position="173"/>
        <end position="184"/>
    </location>
</feature>
<feature type="region of interest" description="Disordered" evidence="1">
    <location>
        <begin position="136"/>
        <end position="226"/>
    </location>
</feature>
<dbReference type="PROSITE" id="PS50076">
    <property type="entry name" value="DNAJ_2"/>
    <property type="match status" value="1"/>
</dbReference>
<dbReference type="Proteomes" id="UP001205105">
    <property type="component" value="Unassembled WGS sequence"/>
</dbReference>
<dbReference type="CDD" id="cd06257">
    <property type="entry name" value="DnaJ"/>
    <property type="match status" value="1"/>
</dbReference>
<keyword evidence="4" id="KW-1185">Reference proteome</keyword>
<organism evidence="3 4">
    <name type="scientific">Chlorella ohadii</name>
    <dbReference type="NCBI Taxonomy" id="2649997"/>
    <lineage>
        <taxon>Eukaryota</taxon>
        <taxon>Viridiplantae</taxon>
        <taxon>Chlorophyta</taxon>
        <taxon>core chlorophytes</taxon>
        <taxon>Trebouxiophyceae</taxon>
        <taxon>Chlorellales</taxon>
        <taxon>Chlorellaceae</taxon>
        <taxon>Chlorella clade</taxon>
        <taxon>Chlorella</taxon>
    </lineage>
</organism>
<evidence type="ECO:0000259" key="2">
    <source>
        <dbReference type="PROSITE" id="PS50076"/>
    </source>
</evidence>
<dbReference type="SUPFAM" id="SSF46565">
    <property type="entry name" value="Chaperone J-domain"/>
    <property type="match status" value="1"/>
</dbReference>
<dbReference type="AlphaFoldDB" id="A0AAD5DQY5"/>
<feature type="compositionally biased region" description="Basic and acidic residues" evidence="1">
    <location>
        <begin position="196"/>
        <end position="205"/>
    </location>
</feature>
<reference evidence="3" key="1">
    <citation type="submission" date="2020-11" db="EMBL/GenBank/DDBJ databases">
        <title>Chlorella ohadii genome sequencing and assembly.</title>
        <authorList>
            <person name="Murik O."/>
            <person name="Treves H."/>
            <person name="Kedem I."/>
            <person name="Shotland Y."/>
            <person name="Kaplan A."/>
        </authorList>
    </citation>
    <scope>NUCLEOTIDE SEQUENCE</scope>
    <source>
        <strain evidence="3">1</strain>
    </source>
</reference>
<gene>
    <name evidence="3" type="ORF">COHA_003731</name>
</gene>
<protein>
    <recommendedName>
        <fullName evidence="2">J domain-containing protein</fullName>
    </recommendedName>
</protein>
<dbReference type="InterPro" id="IPR001623">
    <property type="entry name" value="DnaJ_domain"/>
</dbReference>
<evidence type="ECO:0000256" key="1">
    <source>
        <dbReference type="SAM" id="MobiDB-lite"/>
    </source>
</evidence>
<sequence length="226" mass="25161">MSTTLWGPRLGGSAALQARTGTGSLRAPLRAAQPARRLQVSAALHDPWATLGVSRSASEKEIKQAHRRLVKQHHPDVRKGEDLLAHAQFLRVQEAYELIMGKRAGKDVEGRPAEKSSWDFHDWFWSFKMKRKQGQGQHGAAVAASAAQPEGAAAHDGLQAEAEPQHTHHQQHTPHEQHQHEQQQHHYGSAHARKFANRDDVEERLSSQLAGLKRRAALKQEVQSSC</sequence>
<comment type="caution">
    <text evidence="3">The sequence shown here is derived from an EMBL/GenBank/DDBJ whole genome shotgun (WGS) entry which is preliminary data.</text>
</comment>